<proteinExistence type="predicted"/>
<name>A0A395MQ12_9HYPO</name>
<accession>A0A395MQ12</accession>
<protein>
    <submittedName>
        <fullName evidence="1">Uncharacterized protein</fullName>
    </submittedName>
</protein>
<organism evidence="1 2">
    <name type="scientific">Fusarium flagelliforme</name>
    <dbReference type="NCBI Taxonomy" id="2675880"/>
    <lineage>
        <taxon>Eukaryota</taxon>
        <taxon>Fungi</taxon>
        <taxon>Dikarya</taxon>
        <taxon>Ascomycota</taxon>
        <taxon>Pezizomycotina</taxon>
        <taxon>Sordariomycetes</taxon>
        <taxon>Hypocreomycetidae</taxon>
        <taxon>Hypocreales</taxon>
        <taxon>Nectriaceae</taxon>
        <taxon>Fusarium</taxon>
        <taxon>Fusarium incarnatum-equiseti species complex</taxon>
    </lineage>
</organism>
<dbReference type="EMBL" id="PXXK01000154">
    <property type="protein sequence ID" value="RFN50002.1"/>
    <property type="molecule type" value="Genomic_DNA"/>
</dbReference>
<dbReference type="AlphaFoldDB" id="A0A395MQ12"/>
<comment type="caution">
    <text evidence="1">The sequence shown here is derived from an EMBL/GenBank/DDBJ whole genome shotgun (WGS) entry which is preliminary data.</text>
</comment>
<dbReference type="Proteomes" id="UP000265631">
    <property type="component" value="Unassembled WGS sequence"/>
</dbReference>
<keyword evidence="2" id="KW-1185">Reference proteome</keyword>
<evidence type="ECO:0000313" key="1">
    <source>
        <dbReference type="EMBL" id="RFN50002.1"/>
    </source>
</evidence>
<gene>
    <name evidence="1" type="ORF">FIE12Z_5740</name>
</gene>
<sequence>MSRSSYSPSSRSSYHPRVKCAKGRCNKETIKFQNSGNGKYSMFCSSHSCHAGYECKKQAEKDGKFCSEHAQCRHFGCGKKVMQEDTSFMYSKMKGTTPAQEWWFCSDRNAPIYQGANRATNLA</sequence>
<evidence type="ECO:0000313" key="2">
    <source>
        <dbReference type="Proteomes" id="UP000265631"/>
    </source>
</evidence>
<reference evidence="1 2" key="1">
    <citation type="journal article" date="2018" name="PLoS Pathog.">
        <title>Evolution of structural diversity of trichothecenes, a family of toxins produced by plant pathogenic and entomopathogenic fungi.</title>
        <authorList>
            <person name="Proctor R.H."/>
            <person name="McCormick S.P."/>
            <person name="Kim H.S."/>
            <person name="Cardoza R.E."/>
            <person name="Stanley A.M."/>
            <person name="Lindo L."/>
            <person name="Kelly A."/>
            <person name="Brown D.W."/>
            <person name="Lee T."/>
            <person name="Vaughan M.M."/>
            <person name="Alexander N.J."/>
            <person name="Busman M."/>
            <person name="Gutierrez S."/>
        </authorList>
    </citation>
    <scope>NUCLEOTIDE SEQUENCE [LARGE SCALE GENOMIC DNA]</scope>
    <source>
        <strain evidence="1 2">NRRL 13405</strain>
    </source>
</reference>